<dbReference type="InterPro" id="IPR050750">
    <property type="entry name" value="C5-MTase"/>
</dbReference>
<dbReference type="EMBL" id="CP132191">
    <property type="protein sequence ID" value="WLP85144.1"/>
    <property type="molecule type" value="Genomic_DNA"/>
</dbReference>
<evidence type="ECO:0000256" key="4">
    <source>
        <dbReference type="ARBA" id="ARBA00022691"/>
    </source>
</evidence>
<keyword evidence="5" id="KW-0680">Restriction system</keyword>
<dbReference type="EC" id="2.1.1.37" evidence="1"/>
<keyword evidence="3 6" id="KW-0808">Transferase</keyword>
<keyword evidence="4 6" id="KW-0949">S-adenosyl-L-methionine</keyword>
<dbReference type="InterPro" id="IPR018117">
    <property type="entry name" value="C5_DNA_meth_AS"/>
</dbReference>
<proteinExistence type="inferred from homology"/>
<accession>A0ABY9H981</accession>
<dbReference type="RefSeq" id="WP_305937583.1">
    <property type="nucleotide sequence ID" value="NZ_CP132191.1"/>
</dbReference>
<dbReference type="Pfam" id="PF00145">
    <property type="entry name" value="DNA_methylase"/>
    <property type="match status" value="1"/>
</dbReference>
<dbReference type="PROSITE" id="PS00094">
    <property type="entry name" value="C5_MTASE_1"/>
    <property type="match status" value="1"/>
</dbReference>
<dbReference type="PANTHER" id="PTHR46098">
    <property type="entry name" value="TRNA (CYTOSINE(38)-C(5))-METHYLTRANSFERASE"/>
    <property type="match status" value="1"/>
</dbReference>
<sequence length="310" mass="35959">MNEDKLSLIFPYLYSYVNNEYSNKHYKNHTKLETFTSSTDITQFSRLPENIDIFTYSFPCQDLSQQGKQRGIKIGTRSGLLYEVERILKENIDRLPKVLLLENVKALNTSKFKEPFNNWLNTLSDLGYKSYFKVLNSADYGSAQNRERVFAVSILETHLSKDFEFPKPEKSRKTLEKIIKLNIDDKYSNLMSKYKITNFTTTKNNITKARLIGYTKFNSESYIYKPVNSGPTLTASGANSRLKFYFEKENKLKFISSLESFLYMGFDKKDHNIVKNSGLISETKMIYTCGNSISVEVLEAIFKEILKCLK</sequence>
<dbReference type="InterPro" id="IPR029063">
    <property type="entry name" value="SAM-dependent_MTases_sf"/>
</dbReference>
<dbReference type="Gene3D" id="3.90.120.10">
    <property type="entry name" value="DNA Methylase, subunit A, domain 2"/>
    <property type="match status" value="1"/>
</dbReference>
<dbReference type="Proteomes" id="UP001237011">
    <property type="component" value="Chromosome"/>
</dbReference>
<name>A0ABY9H981_9MOLU</name>
<dbReference type="NCBIfam" id="TIGR00675">
    <property type="entry name" value="dcm"/>
    <property type="match status" value="1"/>
</dbReference>
<dbReference type="Gene3D" id="3.40.50.150">
    <property type="entry name" value="Vaccinia Virus protein VP39"/>
    <property type="match status" value="1"/>
</dbReference>
<reference evidence="7" key="1">
    <citation type="submission" date="2023-08" db="EMBL/GenBank/DDBJ databases">
        <title>Complete genome sequence of Mycoplasma seminis 2200.</title>
        <authorList>
            <person name="Spergser J."/>
        </authorList>
    </citation>
    <scope>NUCLEOTIDE SEQUENCE [LARGE SCALE GENOMIC DNA]</scope>
    <source>
        <strain evidence="7">2200</strain>
    </source>
</reference>
<keyword evidence="2 6" id="KW-0489">Methyltransferase</keyword>
<evidence type="ECO:0000256" key="6">
    <source>
        <dbReference type="PROSITE-ProRule" id="PRU01016"/>
    </source>
</evidence>
<evidence type="ECO:0000256" key="5">
    <source>
        <dbReference type="ARBA" id="ARBA00022747"/>
    </source>
</evidence>
<dbReference type="PANTHER" id="PTHR46098:SF1">
    <property type="entry name" value="TRNA (CYTOSINE(38)-C(5))-METHYLTRANSFERASE"/>
    <property type="match status" value="1"/>
</dbReference>
<dbReference type="InterPro" id="IPR001525">
    <property type="entry name" value="C5_MeTfrase"/>
</dbReference>
<protein>
    <recommendedName>
        <fullName evidence="1">DNA (cytosine-5-)-methyltransferase</fullName>
        <ecNumber evidence="1">2.1.1.37</ecNumber>
    </recommendedName>
</protein>
<gene>
    <name evidence="7" type="primary">dcm</name>
    <name evidence="7" type="ORF">Q8852_02350</name>
</gene>
<dbReference type="PROSITE" id="PS51679">
    <property type="entry name" value="SAM_MT_C5"/>
    <property type="match status" value="1"/>
</dbReference>
<dbReference type="SUPFAM" id="SSF53335">
    <property type="entry name" value="S-adenosyl-L-methionine-dependent methyltransferases"/>
    <property type="match status" value="1"/>
</dbReference>
<evidence type="ECO:0000313" key="7">
    <source>
        <dbReference type="EMBL" id="WLP85144.1"/>
    </source>
</evidence>
<comment type="similarity">
    <text evidence="6">Belongs to the class I-like SAM-binding methyltransferase superfamily. C5-methyltransferase family.</text>
</comment>
<organism evidence="7 8">
    <name type="scientific">Mycoplasma seminis</name>
    <dbReference type="NCBI Taxonomy" id="512749"/>
    <lineage>
        <taxon>Bacteria</taxon>
        <taxon>Bacillati</taxon>
        <taxon>Mycoplasmatota</taxon>
        <taxon>Mollicutes</taxon>
        <taxon>Mycoplasmataceae</taxon>
        <taxon>Mycoplasma</taxon>
    </lineage>
</organism>
<evidence type="ECO:0000256" key="3">
    <source>
        <dbReference type="ARBA" id="ARBA00022679"/>
    </source>
</evidence>
<dbReference type="GO" id="GO:0003886">
    <property type="term" value="F:DNA (cytosine-5-)-methyltransferase activity"/>
    <property type="evidence" value="ECO:0007669"/>
    <property type="project" value="UniProtKB-EC"/>
</dbReference>
<evidence type="ECO:0000313" key="8">
    <source>
        <dbReference type="Proteomes" id="UP001237011"/>
    </source>
</evidence>
<dbReference type="GO" id="GO:0032259">
    <property type="term" value="P:methylation"/>
    <property type="evidence" value="ECO:0007669"/>
    <property type="project" value="UniProtKB-KW"/>
</dbReference>
<keyword evidence="8" id="KW-1185">Reference proteome</keyword>
<feature type="active site" evidence="6">
    <location>
        <position position="60"/>
    </location>
</feature>
<evidence type="ECO:0000256" key="2">
    <source>
        <dbReference type="ARBA" id="ARBA00022603"/>
    </source>
</evidence>
<evidence type="ECO:0000256" key="1">
    <source>
        <dbReference type="ARBA" id="ARBA00011975"/>
    </source>
</evidence>